<evidence type="ECO:0000256" key="6">
    <source>
        <dbReference type="SAM" id="Phobius"/>
    </source>
</evidence>
<evidence type="ECO:0000313" key="8">
    <source>
        <dbReference type="EMBL" id="NNA42834.1"/>
    </source>
</evidence>
<reference evidence="8 9" key="1">
    <citation type="journal article" date="2020" name="Front. Microbiol.">
        <title>Genetic Organization of the aprX-lipA2 Operon Affects the Proteolytic Potential of Pseudomonas Species in Milk.</title>
        <authorList>
            <person name="Maier C."/>
            <person name="Huptas C."/>
            <person name="von Neubeck M."/>
            <person name="Scherer S."/>
            <person name="Wenning M."/>
            <person name="Lucking G."/>
        </authorList>
    </citation>
    <scope>NUCLEOTIDE SEQUENCE [LARGE SCALE GENOMIC DNA]</scope>
    <source>
        <strain evidence="8 9">WS 4997</strain>
    </source>
</reference>
<dbReference type="InterPro" id="IPR011701">
    <property type="entry name" value="MFS"/>
</dbReference>
<comment type="caution">
    <text evidence="8">The sequence shown here is derived from an EMBL/GenBank/DDBJ whole genome shotgun (WGS) entry which is preliminary data.</text>
</comment>
<dbReference type="CDD" id="cd17324">
    <property type="entry name" value="MFS_NepI_like"/>
    <property type="match status" value="1"/>
</dbReference>
<keyword evidence="2" id="KW-1003">Cell membrane</keyword>
<dbReference type="PANTHER" id="PTHR43124">
    <property type="entry name" value="PURINE EFFLUX PUMP PBUE"/>
    <property type="match status" value="1"/>
</dbReference>
<evidence type="ECO:0000259" key="7">
    <source>
        <dbReference type="PROSITE" id="PS50850"/>
    </source>
</evidence>
<dbReference type="RefSeq" id="WP_169855156.1">
    <property type="nucleotide sequence ID" value="NZ_JAAQYK010000001.1"/>
</dbReference>
<dbReference type="EMBL" id="JAAQYK010000001">
    <property type="protein sequence ID" value="NNA42834.1"/>
    <property type="molecule type" value="Genomic_DNA"/>
</dbReference>
<feature type="transmembrane region" description="Helical" evidence="6">
    <location>
        <begin position="282"/>
        <end position="315"/>
    </location>
</feature>
<dbReference type="SUPFAM" id="SSF103473">
    <property type="entry name" value="MFS general substrate transporter"/>
    <property type="match status" value="1"/>
</dbReference>
<comment type="subcellular location">
    <subcellularLocation>
        <location evidence="1">Cell membrane</location>
        <topology evidence="1">Multi-pass membrane protein</topology>
    </subcellularLocation>
</comment>
<dbReference type="PANTHER" id="PTHR43124:SF10">
    <property type="entry name" value="PURINE EFFLUX PUMP PBUE"/>
    <property type="match status" value="1"/>
</dbReference>
<accession>A0A7Y1PY57</accession>
<dbReference type="Pfam" id="PF07690">
    <property type="entry name" value="MFS_1"/>
    <property type="match status" value="1"/>
</dbReference>
<feature type="transmembrane region" description="Helical" evidence="6">
    <location>
        <begin position="368"/>
        <end position="388"/>
    </location>
</feature>
<feature type="transmembrane region" description="Helical" evidence="6">
    <location>
        <begin position="212"/>
        <end position="236"/>
    </location>
</feature>
<dbReference type="PROSITE" id="PS50850">
    <property type="entry name" value="MFS"/>
    <property type="match status" value="1"/>
</dbReference>
<dbReference type="GO" id="GO:0005886">
    <property type="term" value="C:plasma membrane"/>
    <property type="evidence" value="ECO:0007669"/>
    <property type="project" value="UniProtKB-SubCell"/>
</dbReference>
<dbReference type="InterPro" id="IPR020846">
    <property type="entry name" value="MFS_dom"/>
</dbReference>
<keyword evidence="4 6" id="KW-1133">Transmembrane helix</keyword>
<keyword evidence="3 6" id="KW-0812">Transmembrane</keyword>
<gene>
    <name evidence="8" type="ORF">HBO18_01695</name>
</gene>
<feature type="transmembrane region" description="Helical" evidence="6">
    <location>
        <begin position="18"/>
        <end position="39"/>
    </location>
</feature>
<proteinExistence type="predicted"/>
<feature type="transmembrane region" description="Helical" evidence="6">
    <location>
        <begin position="335"/>
        <end position="356"/>
    </location>
</feature>
<keyword evidence="5 6" id="KW-0472">Membrane</keyword>
<feature type="transmembrane region" description="Helical" evidence="6">
    <location>
        <begin position="112"/>
        <end position="134"/>
    </location>
</feature>
<evidence type="ECO:0000313" key="9">
    <source>
        <dbReference type="Proteomes" id="UP000583279"/>
    </source>
</evidence>
<feature type="domain" description="Major facilitator superfamily (MFS) profile" evidence="7">
    <location>
        <begin position="17"/>
        <end position="397"/>
    </location>
</feature>
<feature type="transmembrane region" description="Helical" evidence="6">
    <location>
        <begin position="141"/>
        <end position="163"/>
    </location>
</feature>
<evidence type="ECO:0000256" key="4">
    <source>
        <dbReference type="ARBA" id="ARBA00022989"/>
    </source>
</evidence>
<dbReference type="Proteomes" id="UP000583279">
    <property type="component" value="Unassembled WGS sequence"/>
</dbReference>
<sequence length="397" mass="41548">MSKALEAASERDRLAPGVWLLAVLAFVVGTVELVVAGILDQLAQTFGVTQGQAGLLMSLYALVYALAGPVLIYLSARVRRRRLLLVALLVFVVANLAGAAAGTFTLLLLSRLLVAASASVTVVVAITVAVALVPANRSGQAIGLVFAGIVASLVLGVPLGTLIGEYWGWRSLFLLLPGVALLSVPLLSQWLPDIPGAPGITPSRQWAELVRAKVFLAHGAALLQMTGQFTLYTYIVPFLVRSMGLSKTLISLVLLVYGIGGIVGAVLGGRAADRWPGPRTFVVFLLLHALAMSLLPLATFSLLALLVAVVTWCIFNMAPGPAIQKYLVQLNPDTAAVQISLNTSAIQLGVALGALLGAGVVDHFSVQLLPWLGATLVLGGAGCGWWSAWIPNTQDND</sequence>
<dbReference type="GO" id="GO:0022857">
    <property type="term" value="F:transmembrane transporter activity"/>
    <property type="evidence" value="ECO:0007669"/>
    <property type="project" value="InterPro"/>
</dbReference>
<evidence type="ECO:0000256" key="5">
    <source>
        <dbReference type="ARBA" id="ARBA00023136"/>
    </source>
</evidence>
<evidence type="ECO:0000256" key="3">
    <source>
        <dbReference type="ARBA" id="ARBA00022692"/>
    </source>
</evidence>
<feature type="transmembrane region" description="Helical" evidence="6">
    <location>
        <begin position="59"/>
        <end position="76"/>
    </location>
</feature>
<organism evidence="8 9">
    <name type="scientific">Pseudomonas lactis</name>
    <dbReference type="NCBI Taxonomy" id="1615674"/>
    <lineage>
        <taxon>Bacteria</taxon>
        <taxon>Pseudomonadati</taxon>
        <taxon>Pseudomonadota</taxon>
        <taxon>Gammaproteobacteria</taxon>
        <taxon>Pseudomonadales</taxon>
        <taxon>Pseudomonadaceae</taxon>
        <taxon>Pseudomonas</taxon>
    </lineage>
</organism>
<evidence type="ECO:0000256" key="1">
    <source>
        <dbReference type="ARBA" id="ARBA00004651"/>
    </source>
</evidence>
<dbReference type="AlphaFoldDB" id="A0A7Y1PY57"/>
<dbReference type="Gene3D" id="1.20.1250.20">
    <property type="entry name" value="MFS general substrate transporter like domains"/>
    <property type="match status" value="1"/>
</dbReference>
<protein>
    <submittedName>
        <fullName evidence="8">MFS transporter</fullName>
    </submittedName>
</protein>
<evidence type="ECO:0000256" key="2">
    <source>
        <dbReference type="ARBA" id="ARBA00022475"/>
    </source>
</evidence>
<feature type="transmembrane region" description="Helical" evidence="6">
    <location>
        <begin position="248"/>
        <end position="270"/>
    </location>
</feature>
<name>A0A7Y1PY57_9PSED</name>
<dbReference type="InterPro" id="IPR050189">
    <property type="entry name" value="MFS_Efflux_Transporters"/>
</dbReference>
<feature type="transmembrane region" description="Helical" evidence="6">
    <location>
        <begin position="83"/>
        <end position="106"/>
    </location>
</feature>
<dbReference type="InterPro" id="IPR036259">
    <property type="entry name" value="MFS_trans_sf"/>
</dbReference>